<keyword evidence="1" id="KW-0472">Membrane</keyword>
<feature type="transmembrane region" description="Helical" evidence="1">
    <location>
        <begin position="102"/>
        <end position="125"/>
    </location>
</feature>
<feature type="transmembrane region" description="Helical" evidence="1">
    <location>
        <begin position="180"/>
        <end position="206"/>
    </location>
</feature>
<dbReference type="RefSeq" id="WP_382398121.1">
    <property type="nucleotide sequence ID" value="NZ_JBHTNH010000005.1"/>
</dbReference>
<keyword evidence="1" id="KW-0812">Transmembrane</keyword>
<evidence type="ECO:0000313" key="2">
    <source>
        <dbReference type="EMBL" id="MFD1360988.1"/>
    </source>
</evidence>
<protein>
    <submittedName>
        <fullName evidence="2">ABC transporter permease</fullName>
    </submittedName>
</protein>
<comment type="caution">
    <text evidence="2">The sequence shown here is derived from an EMBL/GenBank/DDBJ whole genome shotgun (WGS) entry which is preliminary data.</text>
</comment>
<proteinExistence type="predicted"/>
<feature type="transmembrane region" description="Helical" evidence="1">
    <location>
        <begin position="379"/>
        <end position="398"/>
    </location>
</feature>
<evidence type="ECO:0000313" key="3">
    <source>
        <dbReference type="Proteomes" id="UP001597178"/>
    </source>
</evidence>
<organism evidence="2 3">
    <name type="scientific">Lentibacillus salinarum</name>
    <dbReference type="NCBI Taxonomy" id="446820"/>
    <lineage>
        <taxon>Bacteria</taxon>
        <taxon>Bacillati</taxon>
        <taxon>Bacillota</taxon>
        <taxon>Bacilli</taxon>
        <taxon>Bacillales</taxon>
        <taxon>Bacillaceae</taxon>
        <taxon>Lentibacillus</taxon>
    </lineage>
</organism>
<keyword evidence="3" id="KW-1185">Reference proteome</keyword>
<feature type="transmembrane region" description="Helical" evidence="1">
    <location>
        <begin position="286"/>
        <end position="304"/>
    </location>
</feature>
<name>A0ABW3ZT57_9BACI</name>
<dbReference type="EMBL" id="JBHTNH010000005">
    <property type="protein sequence ID" value="MFD1360988.1"/>
    <property type="molecule type" value="Genomic_DNA"/>
</dbReference>
<evidence type="ECO:0000256" key="1">
    <source>
        <dbReference type="SAM" id="Phobius"/>
    </source>
</evidence>
<feature type="transmembrane region" description="Helical" evidence="1">
    <location>
        <begin position="57"/>
        <end position="76"/>
    </location>
</feature>
<dbReference type="Proteomes" id="UP001597178">
    <property type="component" value="Unassembled WGS sequence"/>
</dbReference>
<feature type="transmembrane region" description="Helical" evidence="1">
    <location>
        <begin position="25"/>
        <end position="45"/>
    </location>
</feature>
<feature type="transmembrane region" description="Helical" evidence="1">
    <location>
        <begin position="137"/>
        <end position="159"/>
    </location>
</feature>
<dbReference type="Pfam" id="PF05975">
    <property type="entry name" value="EcsB"/>
    <property type="match status" value="1"/>
</dbReference>
<sequence>MFDSHAFFKQRFAAHLKELSRYLRYIFNGHIAVAMLFFVSAGAYYYQQWLAELPEHFPTALIIGVTFGLLVSYSPVRTLVKEPDLVFLIAAEHRMGPYFRDALIYSFVIQLYLILLAGAVFGPLYSASFPDRPGNAYLLTVFVMLIFKAGNLIANWWILKIREPGVRQIDQTVRIFLNTAVFYFLIQGEMLWAGITTLLFALVFLYDLNVSRKQPGVVWDLLVEKDRNRMQAFYRMANMFTDVPHLKNRIKSRYWLVSLVSRVPLAKSRTFDYLYRISFVRSGDYLGMYVRLIVLGGLFIYFVPNVWMKLLFALLFLYMSSFQMMTLYHQHRTVMWLDLYPVNIGVRRRSLLKLLFQLTLIQTILFALVFLFMQEWSGMVLVLTGGTVFNYLFMQGYVKKKIAV</sequence>
<feature type="transmembrane region" description="Helical" evidence="1">
    <location>
        <begin position="350"/>
        <end position="373"/>
    </location>
</feature>
<dbReference type="PIRSF" id="PIRSF037259">
    <property type="entry name" value="EcsB_ABC"/>
    <property type="match status" value="1"/>
</dbReference>
<accession>A0ABW3ZT57</accession>
<gene>
    <name evidence="2" type="ORF">ACFQ4A_04805</name>
</gene>
<keyword evidence="1" id="KW-1133">Transmembrane helix</keyword>
<reference evidence="3" key="1">
    <citation type="journal article" date="2019" name="Int. J. Syst. Evol. Microbiol.">
        <title>The Global Catalogue of Microorganisms (GCM) 10K type strain sequencing project: providing services to taxonomists for standard genome sequencing and annotation.</title>
        <authorList>
            <consortium name="The Broad Institute Genomics Platform"/>
            <consortium name="The Broad Institute Genome Sequencing Center for Infectious Disease"/>
            <person name="Wu L."/>
            <person name="Ma J."/>
        </authorList>
    </citation>
    <scope>NUCLEOTIDE SEQUENCE [LARGE SCALE GENOMIC DNA]</scope>
    <source>
        <strain evidence="3">CCUG 54822</strain>
    </source>
</reference>
<dbReference type="InterPro" id="IPR010288">
    <property type="entry name" value="EcsB_ABC"/>
</dbReference>